<keyword evidence="1" id="KW-1133">Transmembrane helix</keyword>
<accession>A0A9W6Z5A1</accession>
<reference evidence="2" key="1">
    <citation type="submission" date="2022-07" db="EMBL/GenBank/DDBJ databases">
        <title>Genome analysis of Parmales, a sister group of diatoms, reveals the evolutionary specialization of diatoms from phago-mixotrophs to photoautotrophs.</title>
        <authorList>
            <person name="Ban H."/>
            <person name="Sato S."/>
            <person name="Yoshikawa S."/>
            <person name="Kazumasa Y."/>
            <person name="Nakamura Y."/>
            <person name="Ichinomiya M."/>
            <person name="Saitoh K."/>
            <person name="Sato N."/>
            <person name="Blanc-Mathieu R."/>
            <person name="Endo H."/>
            <person name="Kuwata A."/>
            <person name="Ogata H."/>
        </authorList>
    </citation>
    <scope>NUCLEOTIDE SEQUENCE</scope>
</reference>
<comment type="caution">
    <text evidence="2">The sequence shown here is derived from an EMBL/GenBank/DDBJ whole genome shotgun (WGS) entry which is preliminary data.</text>
</comment>
<organism evidence="2 3">
    <name type="scientific">Triparma retinervis</name>
    <dbReference type="NCBI Taxonomy" id="2557542"/>
    <lineage>
        <taxon>Eukaryota</taxon>
        <taxon>Sar</taxon>
        <taxon>Stramenopiles</taxon>
        <taxon>Ochrophyta</taxon>
        <taxon>Bolidophyceae</taxon>
        <taxon>Parmales</taxon>
        <taxon>Triparmaceae</taxon>
        <taxon>Triparma</taxon>
    </lineage>
</organism>
<dbReference type="EMBL" id="BRXZ01000603">
    <property type="protein sequence ID" value="GMH48417.1"/>
    <property type="molecule type" value="Genomic_DNA"/>
</dbReference>
<evidence type="ECO:0000256" key="1">
    <source>
        <dbReference type="SAM" id="Phobius"/>
    </source>
</evidence>
<sequence>MVLSLIKIVDKDLSNIHILLSAAFSQKISFWSPMGNHAIFGGGGGDKDAVDSRRLRQMRKGCEVCRTICDLPSGVYAFKRGGIGQTSKAIDDPEAYTYCGSSTSLGGGAYYPQTNGAENYYRNGGADDCYVPYTCSGATCSPVSIYDGCWDASGDFRVDSNNPDQASVSADFTECQGSIAFTQNGPPRALSLPTESHPGVIAARAGAGSVTVMAVVGVFFFKKSQSKKRTLLTLGDQTKMVEMGTV</sequence>
<dbReference type="Proteomes" id="UP001165082">
    <property type="component" value="Unassembled WGS sequence"/>
</dbReference>
<evidence type="ECO:0000313" key="3">
    <source>
        <dbReference type="Proteomes" id="UP001165082"/>
    </source>
</evidence>
<evidence type="ECO:0000313" key="2">
    <source>
        <dbReference type="EMBL" id="GMH48417.1"/>
    </source>
</evidence>
<gene>
    <name evidence="2" type="ORF">TrRE_jg11426</name>
</gene>
<protein>
    <submittedName>
        <fullName evidence="2">Uncharacterized protein</fullName>
    </submittedName>
</protein>
<keyword evidence="3" id="KW-1185">Reference proteome</keyword>
<keyword evidence="1" id="KW-0472">Membrane</keyword>
<feature type="transmembrane region" description="Helical" evidence="1">
    <location>
        <begin position="201"/>
        <end position="221"/>
    </location>
</feature>
<proteinExistence type="predicted"/>
<keyword evidence="1" id="KW-0812">Transmembrane</keyword>
<dbReference type="AlphaFoldDB" id="A0A9W6Z5A1"/>
<name>A0A9W6Z5A1_9STRA</name>
<dbReference type="OrthoDB" id="10507114at2759"/>